<dbReference type="Pfam" id="PF01878">
    <property type="entry name" value="EVE"/>
    <property type="match status" value="1"/>
</dbReference>
<feature type="domain" description="EVE" evidence="6">
    <location>
        <begin position="145"/>
        <end position="303"/>
    </location>
</feature>
<keyword evidence="4" id="KW-0539">Nucleus</keyword>
<comment type="caution">
    <text evidence="7">The sequence shown here is derived from an EMBL/GenBank/DDBJ whole genome shotgun (WGS) entry which is preliminary data.</text>
</comment>
<evidence type="ECO:0000259" key="6">
    <source>
        <dbReference type="Pfam" id="PF01878"/>
    </source>
</evidence>
<dbReference type="FunFam" id="3.10.590.10:FF:000003">
    <property type="entry name" value="Thymocyte nuclear protein 1"/>
    <property type="match status" value="1"/>
</dbReference>
<feature type="compositionally biased region" description="Low complexity" evidence="5">
    <location>
        <begin position="75"/>
        <end position="87"/>
    </location>
</feature>
<sequence length="323" mass="35309">MAPAKRKVNTAADATSTAATKRQKKVVEPTASSSRPSRTSLAVAAAPRSTRSSISGKSTPVKPAKSTIKGSANETANKSATKTATKVKAIEGRKRGRPAKTTTVEEEAAVPGRTSNLLIDVPLREKPAVKAEAEEEAEANNEGPAYFLMKAEPESRIEKGKDVKFSIDDLKAASEPEGWDGVRNPVARNNMRLMMKGDMAFFYHSNCKVPGIVGTMEIVQEHSVDETAFDPKHPYFDEKSDREKPKWCLVHVKFVQKFPGMIKLKELQKYAKNGGVLENLQVLKQSRLSVSKVAKKEWDFIMGLVDAEDVAAMSAAHQPQMTV</sequence>
<dbReference type="InterPro" id="IPR047197">
    <property type="entry name" value="THYN1-like_EVE"/>
</dbReference>
<feature type="compositionally biased region" description="Low complexity" evidence="5">
    <location>
        <begin position="10"/>
        <end position="20"/>
    </location>
</feature>
<feature type="region of interest" description="Disordered" evidence="5">
    <location>
        <begin position="1"/>
        <end position="109"/>
    </location>
</feature>
<evidence type="ECO:0000256" key="4">
    <source>
        <dbReference type="ARBA" id="ARBA00023242"/>
    </source>
</evidence>
<comment type="subcellular location">
    <subcellularLocation>
        <location evidence="1">Nucleus</location>
    </subcellularLocation>
</comment>
<keyword evidence="8" id="KW-1185">Reference proteome</keyword>
<dbReference type="GeneID" id="59291447"/>
<feature type="compositionally biased region" description="Polar residues" evidence="5">
    <location>
        <begin position="49"/>
        <end position="58"/>
    </location>
</feature>
<evidence type="ECO:0000256" key="3">
    <source>
        <dbReference type="ARBA" id="ARBA00022553"/>
    </source>
</evidence>
<dbReference type="PANTHER" id="PTHR14087">
    <property type="entry name" value="THYMOCYTE NUCLEAR PROTEIN 1"/>
    <property type="match status" value="1"/>
</dbReference>
<organism evidence="7 8">
    <name type="scientific">Letharia columbiana</name>
    <dbReference type="NCBI Taxonomy" id="112416"/>
    <lineage>
        <taxon>Eukaryota</taxon>
        <taxon>Fungi</taxon>
        <taxon>Dikarya</taxon>
        <taxon>Ascomycota</taxon>
        <taxon>Pezizomycotina</taxon>
        <taxon>Lecanoromycetes</taxon>
        <taxon>OSLEUM clade</taxon>
        <taxon>Lecanoromycetidae</taxon>
        <taxon>Lecanorales</taxon>
        <taxon>Lecanorineae</taxon>
        <taxon>Parmeliaceae</taxon>
        <taxon>Letharia</taxon>
    </lineage>
</organism>
<dbReference type="InterPro" id="IPR052181">
    <property type="entry name" value="5hmC_binding"/>
</dbReference>
<dbReference type="InterPro" id="IPR002740">
    <property type="entry name" value="EVE_domain"/>
</dbReference>
<keyword evidence="3" id="KW-0597">Phosphoprotein</keyword>
<proteinExistence type="predicted"/>
<feature type="compositionally biased region" description="Low complexity" evidence="5">
    <location>
        <begin position="29"/>
        <end position="42"/>
    </location>
</feature>
<evidence type="ECO:0000313" key="7">
    <source>
        <dbReference type="EMBL" id="KAF6231961.1"/>
    </source>
</evidence>
<dbReference type="OrthoDB" id="41445at2759"/>
<dbReference type="PANTHER" id="PTHR14087:SF7">
    <property type="entry name" value="THYMOCYTE NUCLEAR PROTEIN 1"/>
    <property type="match status" value="1"/>
</dbReference>
<dbReference type="RefSeq" id="XP_037161392.1">
    <property type="nucleotide sequence ID" value="XM_037311686.1"/>
</dbReference>
<gene>
    <name evidence="7" type="ORF">HO173_009798</name>
</gene>
<dbReference type="GO" id="GO:0005634">
    <property type="term" value="C:nucleus"/>
    <property type="evidence" value="ECO:0007669"/>
    <property type="project" value="UniProtKB-SubCell"/>
</dbReference>
<evidence type="ECO:0000256" key="1">
    <source>
        <dbReference type="ARBA" id="ARBA00004123"/>
    </source>
</evidence>
<evidence type="ECO:0000256" key="5">
    <source>
        <dbReference type="SAM" id="MobiDB-lite"/>
    </source>
</evidence>
<dbReference type="EMBL" id="JACCJC010000052">
    <property type="protein sequence ID" value="KAF6231961.1"/>
    <property type="molecule type" value="Genomic_DNA"/>
</dbReference>
<name>A0A8H6L1D6_9LECA</name>
<protein>
    <recommendedName>
        <fullName evidence="2">Thymocyte nuclear protein 1</fullName>
    </recommendedName>
</protein>
<dbReference type="InterPro" id="IPR015947">
    <property type="entry name" value="PUA-like_sf"/>
</dbReference>
<reference evidence="7 8" key="1">
    <citation type="journal article" date="2020" name="Genomics">
        <title>Complete, high-quality genomes from long-read metagenomic sequencing of two wolf lichen thalli reveals enigmatic genome architecture.</title>
        <authorList>
            <person name="McKenzie S.K."/>
            <person name="Walston R.F."/>
            <person name="Allen J.L."/>
        </authorList>
    </citation>
    <scope>NUCLEOTIDE SEQUENCE [LARGE SCALE GENOMIC DNA]</scope>
    <source>
        <strain evidence="7">WasteWater2</strain>
    </source>
</reference>
<dbReference type="SUPFAM" id="SSF88697">
    <property type="entry name" value="PUA domain-like"/>
    <property type="match status" value="1"/>
</dbReference>
<evidence type="ECO:0000256" key="2">
    <source>
        <dbReference type="ARBA" id="ARBA00014654"/>
    </source>
</evidence>
<dbReference type="Proteomes" id="UP000578531">
    <property type="component" value="Unassembled WGS sequence"/>
</dbReference>
<evidence type="ECO:0000313" key="8">
    <source>
        <dbReference type="Proteomes" id="UP000578531"/>
    </source>
</evidence>
<dbReference type="Gene3D" id="3.10.590.10">
    <property type="entry name" value="ph1033 like domains"/>
    <property type="match status" value="1"/>
</dbReference>
<dbReference type="CDD" id="cd21133">
    <property type="entry name" value="EVE"/>
    <property type="match status" value="1"/>
</dbReference>
<accession>A0A8H6L1D6</accession>
<dbReference type="AlphaFoldDB" id="A0A8H6L1D6"/>